<evidence type="ECO:0000313" key="8">
    <source>
        <dbReference type="Proteomes" id="UP000566819"/>
    </source>
</evidence>
<dbReference type="Gene3D" id="2.80.10.50">
    <property type="match status" value="1"/>
</dbReference>
<feature type="compositionally biased region" description="Polar residues" evidence="6">
    <location>
        <begin position="1813"/>
        <end position="1831"/>
    </location>
</feature>
<dbReference type="InterPro" id="IPR050767">
    <property type="entry name" value="Sel1_AlgK"/>
</dbReference>
<dbReference type="PROSITE" id="PS50082">
    <property type="entry name" value="WD_REPEATS_2"/>
    <property type="match status" value="1"/>
</dbReference>
<dbReference type="SMART" id="SM00671">
    <property type="entry name" value="SEL1"/>
    <property type="match status" value="10"/>
</dbReference>
<evidence type="ECO:0000256" key="4">
    <source>
        <dbReference type="ARBA" id="ARBA00038101"/>
    </source>
</evidence>
<dbReference type="OrthoDB" id="27934at2759"/>
<dbReference type="InterPro" id="IPR036322">
    <property type="entry name" value="WD40_repeat_dom_sf"/>
</dbReference>
<dbReference type="InterPro" id="IPR015943">
    <property type="entry name" value="WD40/YVTN_repeat-like_dom_sf"/>
</dbReference>
<feature type="region of interest" description="Disordered" evidence="6">
    <location>
        <begin position="1748"/>
        <end position="1897"/>
    </location>
</feature>
<dbReference type="Pfam" id="PF06229">
    <property type="entry name" value="FRG1"/>
    <property type="match status" value="1"/>
</dbReference>
<evidence type="ECO:0000256" key="6">
    <source>
        <dbReference type="SAM" id="MobiDB-lite"/>
    </source>
</evidence>
<feature type="compositionally biased region" description="Basic and acidic residues" evidence="6">
    <location>
        <begin position="1858"/>
        <end position="1870"/>
    </location>
</feature>
<dbReference type="Proteomes" id="UP000566819">
    <property type="component" value="Unassembled WGS sequence"/>
</dbReference>
<dbReference type="SUPFAM" id="SSF81901">
    <property type="entry name" value="HCP-like"/>
    <property type="match status" value="3"/>
</dbReference>
<comment type="similarity">
    <text evidence="2">Belongs to the FRG1 family.</text>
</comment>
<dbReference type="GO" id="GO:0005730">
    <property type="term" value="C:nucleolus"/>
    <property type="evidence" value="ECO:0007669"/>
    <property type="project" value="UniProtKB-SubCell"/>
</dbReference>
<comment type="subcellular location">
    <subcellularLocation>
        <location evidence="1">Nucleus</location>
        <location evidence="1">Nucleolus</location>
    </subcellularLocation>
</comment>
<evidence type="ECO:0000256" key="2">
    <source>
        <dbReference type="ARBA" id="ARBA00010878"/>
    </source>
</evidence>
<dbReference type="PROSITE" id="PS50294">
    <property type="entry name" value="WD_REPEATS_REGION"/>
    <property type="match status" value="1"/>
</dbReference>
<feature type="compositionally biased region" description="Polar residues" evidence="6">
    <location>
        <begin position="1752"/>
        <end position="1762"/>
    </location>
</feature>
<dbReference type="SMART" id="SM00320">
    <property type="entry name" value="WD40"/>
    <property type="match status" value="3"/>
</dbReference>
<dbReference type="Pfam" id="PF00400">
    <property type="entry name" value="WD40"/>
    <property type="match status" value="1"/>
</dbReference>
<dbReference type="InterPro" id="IPR011990">
    <property type="entry name" value="TPR-like_helical_dom_sf"/>
</dbReference>
<feature type="compositionally biased region" description="Basic and acidic residues" evidence="6">
    <location>
        <begin position="674"/>
        <end position="684"/>
    </location>
</feature>
<organism evidence="7 8">
    <name type="scientific">Cudoniella acicularis</name>
    <dbReference type="NCBI Taxonomy" id="354080"/>
    <lineage>
        <taxon>Eukaryota</taxon>
        <taxon>Fungi</taxon>
        <taxon>Dikarya</taxon>
        <taxon>Ascomycota</taxon>
        <taxon>Pezizomycotina</taxon>
        <taxon>Leotiomycetes</taxon>
        <taxon>Helotiales</taxon>
        <taxon>Tricladiaceae</taxon>
        <taxon>Cudoniella</taxon>
    </lineage>
</organism>
<feature type="compositionally biased region" description="Low complexity" evidence="6">
    <location>
        <begin position="1832"/>
        <end position="1841"/>
    </location>
</feature>
<reference evidence="7 8" key="1">
    <citation type="submission" date="2020-03" db="EMBL/GenBank/DDBJ databases">
        <title>Draft Genome Sequence of Cudoniella acicularis.</title>
        <authorList>
            <person name="Buettner E."/>
            <person name="Kellner H."/>
        </authorList>
    </citation>
    <scope>NUCLEOTIDE SEQUENCE [LARGE SCALE GENOMIC DNA]</scope>
    <source>
        <strain evidence="7 8">DSM 108380</strain>
    </source>
</reference>
<dbReference type="SUPFAM" id="SSF50405">
    <property type="entry name" value="Actin-crosslinking proteins"/>
    <property type="match status" value="1"/>
</dbReference>
<dbReference type="PANTHER" id="PTHR11102">
    <property type="entry name" value="SEL-1-LIKE PROTEIN"/>
    <property type="match status" value="1"/>
</dbReference>
<dbReference type="Gene3D" id="6.10.140.1020">
    <property type="match status" value="1"/>
</dbReference>
<dbReference type="SUPFAM" id="SSF50978">
    <property type="entry name" value="WD40 repeat-like"/>
    <property type="match status" value="1"/>
</dbReference>
<keyword evidence="5" id="KW-0853">WD repeat</keyword>
<comment type="similarity">
    <text evidence="4">Belongs to the sel-1 family.</text>
</comment>
<feature type="compositionally biased region" description="Basic and acidic residues" evidence="6">
    <location>
        <begin position="1684"/>
        <end position="1710"/>
    </location>
</feature>
<dbReference type="InterPro" id="IPR010414">
    <property type="entry name" value="FRG1"/>
</dbReference>
<keyword evidence="8" id="KW-1185">Reference proteome</keyword>
<dbReference type="EMBL" id="JAAMPI010000344">
    <property type="protein sequence ID" value="KAF4632481.1"/>
    <property type="molecule type" value="Genomic_DNA"/>
</dbReference>
<dbReference type="CDD" id="cd23339">
    <property type="entry name" value="beta-trefoil_FSCN_fungal_FRG1-like"/>
    <property type="match status" value="1"/>
</dbReference>
<feature type="compositionally biased region" description="Low complexity" evidence="6">
    <location>
        <begin position="1797"/>
        <end position="1812"/>
    </location>
</feature>
<dbReference type="InterPro" id="IPR008999">
    <property type="entry name" value="Actin-crosslinking"/>
</dbReference>
<accession>A0A8H4RP98</accession>
<dbReference type="Gene3D" id="1.25.40.10">
    <property type="entry name" value="Tetratricopeptide repeat domain"/>
    <property type="match status" value="3"/>
</dbReference>
<evidence type="ECO:0000256" key="3">
    <source>
        <dbReference type="ARBA" id="ARBA00023242"/>
    </source>
</evidence>
<dbReference type="FunFam" id="2.80.10.50:FF:000087">
    <property type="entry name" value="Putative frg1-like family protein"/>
    <property type="match status" value="1"/>
</dbReference>
<dbReference type="PANTHER" id="PTHR11102:SF147">
    <property type="entry name" value="SEL1L ADAPTOR SUBUNIT OF ERAD E3 UBIQUITIN LIGASE"/>
    <property type="match status" value="1"/>
</dbReference>
<dbReference type="Pfam" id="PF08238">
    <property type="entry name" value="Sel1"/>
    <property type="match status" value="8"/>
</dbReference>
<feature type="repeat" description="WD" evidence="5">
    <location>
        <begin position="415"/>
        <end position="448"/>
    </location>
</feature>
<feature type="region of interest" description="Disordered" evidence="6">
    <location>
        <begin position="1669"/>
        <end position="1723"/>
    </location>
</feature>
<evidence type="ECO:0000256" key="5">
    <source>
        <dbReference type="PROSITE-ProRule" id="PRU00221"/>
    </source>
</evidence>
<evidence type="ECO:0000256" key="1">
    <source>
        <dbReference type="ARBA" id="ARBA00004604"/>
    </source>
</evidence>
<gene>
    <name evidence="7" type="ORF">G7Y89_g5643</name>
</gene>
<feature type="region of interest" description="Disordered" evidence="6">
    <location>
        <begin position="1421"/>
        <end position="1550"/>
    </location>
</feature>
<feature type="compositionally biased region" description="Polar residues" evidence="6">
    <location>
        <begin position="660"/>
        <end position="670"/>
    </location>
</feature>
<keyword evidence="3" id="KW-0539">Nucleus</keyword>
<proteinExistence type="inferred from homology"/>
<dbReference type="GO" id="GO:0005789">
    <property type="term" value="C:endoplasmic reticulum membrane"/>
    <property type="evidence" value="ECO:0007669"/>
    <property type="project" value="TreeGrafter"/>
</dbReference>
<dbReference type="InterPro" id="IPR006597">
    <property type="entry name" value="Sel1-like"/>
</dbReference>
<protein>
    <submittedName>
        <fullName evidence="7">Uncharacterized protein</fullName>
    </submittedName>
</protein>
<comment type="caution">
    <text evidence="7">The sequence shown here is derived from an EMBL/GenBank/DDBJ whole genome shotgun (WGS) entry which is preliminary data.</text>
</comment>
<name>A0A8H4RP98_9HELO</name>
<evidence type="ECO:0000313" key="7">
    <source>
        <dbReference type="EMBL" id="KAF4632481.1"/>
    </source>
</evidence>
<sequence length="1897" mass="209591">MVKALTFKGDKKTKKRKRVDVAEKFGEGEASAGKEIASVKIGDAAPVDDDSWVTAEGAGDVVGPIIFVLPSDTPSCMACDTTGKVFASPLENIIDNDPSTAEPHDVRQVWVANKIVGTDTYTFKGHHGKYLGCDKYGILSANTEAVSPLETFLCIPTADTPGTFQIQNLRETFVTIKPSTSSKANALPEIRGDGESITFNTTLRIRMQARFKPKLKANKEEKAREKISRKELEEAVGRKLEDDEKNLFTKSSPPHHNTKIHPPIKMYTLDAISAFHVSSPENTYIYDIVPVSGGLAAISSDDSLRVLNPLALNGEPINSVRRVNTDVTCLKAVNSSVEGDAVVVCTAGRDGRVCLVDVRTGSRVAEVRTDQNAPVLSLACSFPNSLAAGTELTNHQASVLIWDTRELSQPIVQYIESHSDDVTELQFHPSRSQILLSGSTDGLVNIYNTTISDEEDALHQTINHGHSIHHANFLSDVDIFALSHDEKFSMYELVTNSEEGVEEPLPVHFGDMRELLGGEYVANVLRRPDGSAVLGIGTHSRESFDLVQLKNNLPWAFVPESKVTLPGAHSSEIVRSFCFLDSHKTVLTAGEDGQDAWNDDHTSVLCFRHEVIALVRRSQDEEPKYAAAAISLVFLQIILPVTLAQVADDHKTTVIADGSPQPSVAAQSPTPQKPLRDGENGHKRIDGTEQVEKALIFLRRYERLNPKPARKPSGALAQVGYYALALLPKLYIQGPGSDGSVAGFQVNKVPKMVGEAVQLLEEAAQVNNSDAMYLLAQLNFYGNYSHPKDYPEAFRRYHQLASLNGNSSAQHMIGFMYATGIGGAVERDQAKALLYHTFAAKGGNVRAEMTVAFRHHSGIGTARNCDVAIKHYKNVADKAIEWYRSGPPGGMSWVPDSYRLADDDGGVYGEGASFSSAGSNANKASPSHEAHAALDDVLEYLDLMSRKGDFKATFNLGRIHYDGQRGLPRNLKSAKWYFMRVAKMYWHREGRVIETDKPGLEKVASKAAGYLGKMFLRGEGAEQNFEKANVWFQRGIKGGDAMSQYGSGLMYLDGLGVPKNTVKATDLFKAAAKEDYAPALVSIAALYLDQGDPKVANSYFELAARYGNIESYYYLAELIGQGVGRDRSCGLATAYYKSVAEKAEPLLSSFTEANRAYENEDHELALIDYMFAAEQGYEKAQANVAYILDRQKSKWALPSWLSLSSPRSNLLQNAALALVYWTRSAKQTNIDSMVKMGDYYLKGIGTEPDTEKAVTCYNAASEFHQSAQALFNLGWMHENGIGLDQDFHLAKRFYDHALETNEEAYLPVTLSLFKLRLRSAWNTFTNGRVNSIQDEPAPKKQWSLSEWISNFIQDDHPYYGDTEYDDNFLPEGNHIPGGDSDGFYEDIIDDGILESLIIIGLAAALVFLVYYRQQHQLRHRRGEEAARAQGDLPAPQGQEQQRQEERGVFPQPGDPEFGHQPSNVTMSTPAAKKRRIDTASQTLSKPFRSPFKTPFKSPLKGTQAPNNTPVSTSKTSFTAASRSNGTSKSILSNKTPNLSLHSTPARPKKKTFSSPVAAAALNADPDIAPLLRAQRELERTLKGVREELDVAEQARKIEGESRRKRGDGSGEIDGELVVLIEKWKGASRLAAEEMFGKVRDRVNRMGGPRAWKEMQKKQEEWQNNWEQEDAQANNNDSDDDEDNEVKPDVEKRDLYAKYDIDPETENEKSQRAKGLGDTGERPGEEDEFTMAMMLRTLNVDLDVIGYDREQQRSTTKTRTQNAERLRRSHQSSKHVHKSSNLQPNKQVNHILEIKPRSSSSSSNSGSSSSGYSTADSWLPATNTGFGNQGWNTTTTTSSSSSRPMDPNRFKNGPPYSDSQRERQAEIDRFKYKGPGSLGAVDLQTVPWSESSWGGKKR</sequence>
<dbReference type="Gene3D" id="2.130.10.10">
    <property type="entry name" value="YVTN repeat-like/Quinoprotein amine dehydrogenase"/>
    <property type="match status" value="1"/>
</dbReference>
<dbReference type="InterPro" id="IPR001680">
    <property type="entry name" value="WD40_rpt"/>
</dbReference>
<feature type="compositionally biased region" description="Polar residues" evidence="6">
    <location>
        <begin position="1503"/>
        <end position="1542"/>
    </location>
</feature>
<dbReference type="GO" id="GO:0036503">
    <property type="term" value="P:ERAD pathway"/>
    <property type="evidence" value="ECO:0007669"/>
    <property type="project" value="TreeGrafter"/>
</dbReference>
<feature type="compositionally biased region" description="Basic residues" evidence="6">
    <location>
        <begin position="1766"/>
        <end position="1777"/>
    </location>
</feature>
<feature type="region of interest" description="Disordered" evidence="6">
    <location>
        <begin position="654"/>
        <end position="684"/>
    </location>
</feature>